<dbReference type="Proteomes" id="UP000789366">
    <property type="component" value="Unassembled WGS sequence"/>
</dbReference>
<protein>
    <submittedName>
        <fullName evidence="1">1188_t:CDS:1</fullName>
    </submittedName>
</protein>
<gene>
    <name evidence="1" type="ORF">SPELUC_LOCUS3498</name>
</gene>
<evidence type="ECO:0000313" key="2">
    <source>
        <dbReference type="Proteomes" id="UP000789366"/>
    </source>
</evidence>
<organism evidence="1 2">
    <name type="scientific">Cetraspora pellucida</name>
    <dbReference type="NCBI Taxonomy" id="1433469"/>
    <lineage>
        <taxon>Eukaryota</taxon>
        <taxon>Fungi</taxon>
        <taxon>Fungi incertae sedis</taxon>
        <taxon>Mucoromycota</taxon>
        <taxon>Glomeromycotina</taxon>
        <taxon>Glomeromycetes</taxon>
        <taxon>Diversisporales</taxon>
        <taxon>Gigasporaceae</taxon>
        <taxon>Cetraspora</taxon>
    </lineage>
</organism>
<proteinExistence type="predicted"/>
<dbReference type="EMBL" id="CAJVPW010002694">
    <property type="protein sequence ID" value="CAG8511506.1"/>
    <property type="molecule type" value="Genomic_DNA"/>
</dbReference>
<accession>A0ACA9L573</accession>
<keyword evidence="2" id="KW-1185">Reference proteome</keyword>
<reference evidence="1" key="1">
    <citation type="submission" date="2021-06" db="EMBL/GenBank/DDBJ databases">
        <authorList>
            <person name="Kallberg Y."/>
            <person name="Tangrot J."/>
            <person name="Rosling A."/>
        </authorList>
    </citation>
    <scope>NUCLEOTIDE SEQUENCE</scope>
    <source>
        <strain evidence="1">28 12/20/2015</strain>
    </source>
</reference>
<evidence type="ECO:0000313" key="1">
    <source>
        <dbReference type="EMBL" id="CAG8511506.1"/>
    </source>
</evidence>
<sequence length="106" mass="12321">MPDSNTTKFGNILPDIKMPIYAEISERWAVVNGIVYFFWRTNKEVKVLNSLSTNYEERSPQRSDILLDTKYKNIEHLINLLNSLDEKTIIHDSKNQKKMSSQSLSS</sequence>
<name>A0ACA9L573_9GLOM</name>
<comment type="caution">
    <text evidence="1">The sequence shown here is derived from an EMBL/GenBank/DDBJ whole genome shotgun (WGS) entry which is preliminary data.</text>
</comment>